<dbReference type="Proteomes" id="UP001185092">
    <property type="component" value="Unassembled WGS sequence"/>
</dbReference>
<dbReference type="EMBL" id="JAVDQD010000002">
    <property type="protein sequence ID" value="MDR6239452.1"/>
    <property type="molecule type" value="Genomic_DNA"/>
</dbReference>
<evidence type="ECO:0000313" key="5">
    <source>
        <dbReference type="Proteomes" id="UP001185092"/>
    </source>
</evidence>
<evidence type="ECO:0000313" key="4">
    <source>
        <dbReference type="EMBL" id="MDR6239452.1"/>
    </source>
</evidence>
<keyword evidence="3" id="KW-0443">Lipid metabolism</keyword>
<evidence type="ECO:0000256" key="2">
    <source>
        <dbReference type="ARBA" id="ARBA00022801"/>
    </source>
</evidence>
<gene>
    <name evidence="4" type="ORF">HNQ88_002489</name>
</gene>
<dbReference type="PANTHER" id="PTHR38764">
    <property type="entry name" value="ACYL CARRIER PROTEIN PHOSPHODIESTERASE"/>
    <property type="match status" value="1"/>
</dbReference>
<keyword evidence="1" id="KW-0444">Lipid biosynthesis</keyword>
<dbReference type="InterPro" id="IPR007431">
    <property type="entry name" value="ACP_PD"/>
</dbReference>
<evidence type="ECO:0000256" key="3">
    <source>
        <dbReference type="ARBA" id="ARBA00023098"/>
    </source>
</evidence>
<keyword evidence="5" id="KW-1185">Reference proteome</keyword>
<evidence type="ECO:0000256" key="1">
    <source>
        <dbReference type="ARBA" id="ARBA00022516"/>
    </source>
</evidence>
<accession>A0AAE3XMZ9</accession>
<sequence length="195" mass="22939">MNILSHLYLSKPTDQMFGNFIGDFVKGKQYMQYSKSIQEGILYHRAIDEYTDNHIITKDCKRKISKYLGHFSGVAVDLYFDHFLAKKFHLYSDKSLTQYLDDCQLHLANYKNLMPDGAILVFKGAFENQWILKYQTLQGMHESLRGIGRRTRFDNNLLEASRILLDNYEFFESSHHSFWQSINQEKSTLISNSKK</sequence>
<organism evidence="4 5">
    <name type="scientific">Aureibacter tunicatorum</name>
    <dbReference type="NCBI Taxonomy" id="866807"/>
    <lineage>
        <taxon>Bacteria</taxon>
        <taxon>Pseudomonadati</taxon>
        <taxon>Bacteroidota</taxon>
        <taxon>Cytophagia</taxon>
        <taxon>Cytophagales</taxon>
        <taxon>Persicobacteraceae</taxon>
        <taxon>Aureibacter</taxon>
    </lineage>
</organism>
<keyword evidence="2" id="KW-0378">Hydrolase</keyword>
<dbReference type="GO" id="GO:0006633">
    <property type="term" value="P:fatty acid biosynthetic process"/>
    <property type="evidence" value="ECO:0007669"/>
    <property type="project" value="InterPro"/>
</dbReference>
<dbReference type="PANTHER" id="PTHR38764:SF1">
    <property type="entry name" value="ACYL CARRIER PROTEIN PHOSPHODIESTERASE"/>
    <property type="match status" value="1"/>
</dbReference>
<comment type="caution">
    <text evidence="4">The sequence shown here is derived from an EMBL/GenBank/DDBJ whole genome shotgun (WGS) entry which is preliminary data.</text>
</comment>
<reference evidence="4" key="1">
    <citation type="submission" date="2023-07" db="EMBL/GenBank/DDBJ databases">
        <title>Genomic Encyclopedia of Type Strains, Phase IV (KMG-IV): sequencing the most valuable type-strain genomes for metagenomic binning, comparative biology and taxonomic classification.</title>
        <authorList>
            <person name="Goeker M."/>
        </authorList>
    </citation>
    <scope>NUCLEOTIDE SEQUENCE</scope>
    <source>
        <strain evidence="4">DSM 26174</strain>
    </source>
</reference>
<dbReference type="RefSeq" id="WP_309939116.1">
    <property type="nucleotide sequence ID" value="NZ_AP025305.1"/>
</dbReference>
<dbReference type="GO" id="GO:0008770">
    <property type="term" value="F:[acyl-carrier-protein] phosphodiesterase activity"/>
    <property type="evidence" value="ECO:0007669"/>
    <property type="project" value="InterPro"/>
</dbReference>
<name>A0AAE3XMZ9_9BACT</name>
<dbReference type="Pfam" id="PF04336">
    <property type="entry name" value="ACP_PD"/>
    <property type="match status" value="1"/>
</dbReference>
<proteinExistence type="predicted"/>
<protein>
    <submittedName>
        <fullName evidence="4">Acyl carrier protein phosphodiesterase</fullName>
    </submittedName>
</protein>
<dbReference type="AlphaFoldDB" id="A0AAE3XMZ9"/>